<feature type="compositionally biased region" description="Basic and acidic residues" evidence="1">
    <location>
        <begin position="393"/>
        <end position="403"/>
    </location>
</feature>
<dbReference type="PANTHER" id="PTHR18063">
    <property type="entry name" value="NF-E2 INDUCIBLE PROTEIN"/>
    <property type="match status" value="1"/>
</dbReference>
<feature type="region of interest" description="Disordered" evidence="1">
    <location>
        <begin position="524"/>
        <end position="546"/>
    </location>
</feature>
<dbReference type="Pfam" id="PF04424">
    <property type="entry name" value="MINDY_DUB"/>
    <property type="match status" value="1"/>
</dbReference>
<dbReference type="InterPro" id="IPR007518">
    <property type="entry name" value="MINDY"/>
</dbReference>
<evidence type="ECO:0000313" key="4">
    <source>
        <dbReference type="Proteomes" id="UP000033647"/>
    </source>
</evidence>
<feature type="region of interest" description="Disordered" evidence="1">
    <location>
        <begin position="820"/>
        <end position="900"/>
    </location>
</feature>
<feature type="compositionally biased region" description="Polar residues" evidence="1">
    <location>
        <begin position="369"/>
        <end position="392"/>
    </location>
</feature>
<dbReference type="GO" id="GO:0004843">
    <property type="term" value="F:cysteine-type deubiquitinase activity"/>
    <property type="evidence" value="ECO:0007669"/>
    <property type="project" value="InterPro"/>
</dbReference>
<dbReference type="STRING" id="1047168.A0A0F4GH24"/>
<feature type="compositionally biased region" description="Pro residues" evidence="1">
    <location>
        <begin position="194"/>
        <end position="211"/>
    </location>
</feature>
<feature type="compositionally biased region" description="Polar residues" evidence="1">
    <location>
        <begin position="307"/>
        <end position="316"/>
    </location>
</feature>
<dbReference type="GO" id="GO:0071944">
    <property type="term" value="C:cell periphery"/>
    <property type="evidence" value="ECO:0007669"/>
    <property type="project" value="TreeGrafter"/>
</dbReference>
<feature type="compositionally biased region" description="Basic and acidic residues" evidence="1">
    <location>
        <begin position="265"/>
        <end position="275"/>
    </location>
</feature>
<feature type="compositionally biased region" description="Gly residues" evidence="1">
    <location>
        <begin position="939"/>
        <end position="955"/>
    </location>
</feature>
<feature type="compositionally biased region" description="Polar residues" evidence="1">
    <location>
        <begin position="69"/>
        <end position="78"/>
    </location>
</feature>
<dbReference type="AlphaFoldDB" id="A0A0F4GH24"/>
<feature type="domain" description="MINDY deubiquitinase" evidence="2">
    <location>
        <begin position="401"/>
        <end position="706"/>
    </location>
</feature>
<feature type="compositionally biased region" description="Polar residues" evidence="1">
    <location>
        <begin position="248"/>
        <end position="261"/>
    </location>
</feature>
<dbReference type="PANTHER" id="PTHR18063:SF6">
    <property type="entry name" value="UBIQUITIN CARBOXYL-TERMINAL HYDROLASE"/>
    <property type="match status" value="1"/>
</dbReference>
<feature type="region of interest" description="Disordered" evidence="1">
    <location>
        <begin position="713"/>
        <end position="790"/>
    </location>
</feature>
<feature type="compositionally biased region" description="Basic and acidic residues" evidence="1">
    <location>
        <begin position="977"/>
        <end position="986"/>
    </location>
</feature>
<feature type="compositionally biased region" description="Polar residues" evidence="1">
    <location>
        <begin position="146"/>
        <end position="193"/>
    </location>
</feature>
<feature type="compositionally biased region" description="Low complexity" evidence="1">
    <location>
        <begin position="956"/>
        <end position="968"/>
    </location>
</feature>
<evidence type="ECO:0000256" key="1">
    <source>
        <dbReference type="SAM" id="MobiDB-lite"/>
    </source>
</evidence>
<dbReference type="GO" id="GO:1990380">
    <property type="term" value="F:K48-linked deubiquitinase activity"/>
    <property type="evidence" value="ECO:0007669"/>
    <property type="project" value="InterPro"/>
</dbReference>
<dbReference type="EMBL" id="LAFY01000599">
    <property type="protein sequence ID" value="KJX96671.1"/>
    <property type="molecule type" value="Genomic_DNA"/>
</dbReference>
<evidence type="ECO:0000259" key="2">
    <source>
        <dbReference type="Pfam" id="PF04424"/>
    </source>
</evidence>
<gene>
    <name evidence="3" type="ORF">TI39_contig607g00003</name>
</gene>
<feature type="compositionally biased region" description="Polar residues" evidence="1">
    <location>
        <begin position="29"/>
        <end position="40"/>
    </location>
</feature>
<dbReference type="GO" id="GO:0005829">
    <property type="term" value="C:cytosol"/>
    <property type="evidence" value="ECO:0007669"/>
    <property type="project" value="TreeGrafter"/>
</dbReference>
<evidence type="ECO:0000313" key="3">
    <source>
        <dbReference type="EMBL" id="KJX96671.1"/>
    </source>
</evidence>
<dbReference type="OrthoDB" id="10261212at2759"/>
<comment type="caution">
    <text evidence="3">The sequence shown here is derived from an EMBL/GenBank/DDBJ whole genome shotgun (WGS) entry which is preliminary data.</text>
</comment>
<feature type="region of interest" description="Disordered" evidence="1">
    <location>
        <begin position="1"/>
        <end position="426"/>
    </location>
</feature>
<feature type="compositionally biased region" description="Basic and acidic residues" evidence="1">
    <location>
        <begin position="53"/>
        <end position="66"/>
    </location>
</feature>
<keyword evidence="4" id="KW-1185">Reference proteome</keyword>
<feature type="compositionally biased region" description="Basic and acidic residues" evidence="1">
    <location>
        <begin position="109"/>
        <end position="119"/>
    </location>
</feature>
<proteinExistence type="predicted"/>
<feature type="compositionally biased region" description="Pro residues" evidence="1">
    <location>
        <begin position="758"/>
        <end position="768"/>
    </location>
</feature>
<organism evidence="3 4">
    <name type="scientific">Zymoseptoria brevis</name>
    <dbReference type="NCBI Taxonomy" id="1047168"/>
    <lineage>
        <taxon>Eukaryota</taxon>
        <taxon>Fungi</taxon>
        <taxon>Dikarya</taxon>
        <taxon>Ascomycota</taxon>
        <taxon>Pezizomycotina</taxon>
        <taxon>Dothideomycetes</taxon>
        <taxon>Dothideomycetidae</taxon>
        <taxon>Mycosphaerellales</taxon>
        <taxon>Mycosphaerellaceae</taxon>
        <taxon>Zymoseptoria</taxon>
    </lineage>
</organism>
<feature type="compositionally biased region" description="Low complexity" evidence="1">
    <location>
        <begin position="716"/>
        <end position="735"/>
    </location>
</feature>
<feature type="compositionally biased region" description="Polar residues" evidence="1">
    <location>
        <begin position="771"/>
        <end position="786"/>
    </location>
</feature>
<protein>
    <recommendedName>
        <fullName evidence="2">MINDY deubiquitinase domain-containing protein</fullName>
    </recommendedName>
</protein>
<sequence>MVTKSSAGPSVDTTTAAPSAPPYPDSPTIQPTPASASSVYSDDLKTSPAFSLVDRKEAQHAQRRGSDASVASNGTWDSDSTEHGNGDENEDDFVEVPQPLKIRPSSQDLRPDSKQREEGIPTALQPGGGEHRQYDVPAVLRPGPANATSQDAYGYQHGQQPNPWQSESKNPYLNQTGSVPTQDNSQRAWQQTTSPPPAQPVWQQPPPPPSQEPSIWQQESAPNPAPPAQAPTTPPVETGHTAPPYPHSSPTQSFELPTVQTPAEELSRMSLHDEVPASSSPTGSYMTAEVLAVPQKGQPPFSPVVAHNSSESQALPPSNPWAGNEQLRSPSPSLPPKEALSPVPSDAAPPLPQHSSSTAGPMTDHDQPQAPSMSTTAPPMQPATTSTESPATRNERQRNEHYQIKHINWLDTSSDGQGGFRKSPVLTQTANGPCPLLALVNALVLGTPRDLETALITTLRSREQVSLGLLLDAVFDELTSDRRGDTVQALPDVSDLYAFLLALHTGMNVNPRFVTSAVTPRGSLEGYPPDTQGVHPTLRSQSKAGSFEETREMRLYSTFGIPLIHGWTAPKDTPVFLAFQRSAPTFEDAQNIQFMEAELEDKLRQEGLSFQEQQTLEDIATIKSFLQTWPTQLTDHGLEMIAGCLKPGQIAILFRNDHFSTIYKEPQHGALMTLVTDAGYSSHEEIVWESLVDVSGAACEMFSGDFRSLSHGAGGIQNQQSSAQGSGEGQWQAAQDRYHAGNAQTQSSGSTARLSEDVPPPLPGPRPTAPQASENQTTEQRQLSASEQEDHDLALALQLQEEEEDHQREADARRRQERILSEQYLSNEEAQERAPAVPPRRQSGQRASQTSRPSGRPAVNRPAADADPDAPPTYEQSRTDRPYRPAGTTAAPSQGNPLNTLDALQHQFPYNQVTGVVGGGSPGQGRRVSGNRISRRQSGMGGPGFGAMPAQGGGSHAPAYAAAGPSSGRVQGAANVKDTDDKCVVM</sequence>
<accession>A0A0F4GH24</accession>
<dbReference type="GO" id="GO:0071108">
    <property type="term" value="P:protein K48-linked deubiquitination"/>
    <property type="evidence" value="ECO:0007669"/>
    <property type="project" value="TreeGrafter"/>
</dbReference>
<feature type="compositionally biased region" description="Polar residues" evidence="1">
    <location>
        <begin position="890"/>
        <end position="899"/>
    </location>
</feature>
<feature type="region of interest" description="Disordered" evidence="1">
    <location>
        <begin position="916"/>
        <end position="986"/>
    </location>
</feature>
<feature type="compositionally biased region" description="Low complexity" evidence="1">
    <location>
        <begin position="212"/>
        <end position="222"/>
    </location>
</feature>
<name>A0A0F4GH24_9PEZI</name>
<feature type="compositionally biased region" description="Polar residues" evidence="1">
    <location>
        <begin position="842"/>
        <end position="853"/>
    </location>
</feature>
<feature type="compositionally biased region" description="Polar residues" evidence="1">
    <location>
        <begin position="742"/>
        <end position="753"/>
    </location>
</feature>
<feature type="compositionally biased region" description="Low complexity" evidence="1">
    <location>
        <begin position="9"/>
        <end position="18"/>
    </location>
</feature>
<dbReference type="InterPro" id="IPR033979">
    <property type="entry name" value="MINDY_domain"/>
</dbReference>
<feature type="compositionally biased region" description="Pro residues" evidence="1">
    <location>
        <begin position="223"/>
        <end position="234"/>
    </location>
</feature>
<dbReference type="Proteomes" id="UP000033647">
    <property type="component" value="Unassembled WGS sequence"/>
</dbReference>
<dbReference type="GO" id="GO:0016807">
    <property type="term" value="F:cysteine-type carboxypeptidase activity"/>
    <property type="evidence" value="ECO:0007669"/>
    <property type="project" value="TreeGrafter"/>
</dbReference>
<reference evidence="3 4" key="1">
    <citation type="submission" date="2015-03" db="EMBL/GenBank/DDBJ databases">
        <title>RNA-seq based gene annotation and comparative genomics of four Zymoseptoria species reveal species-specific pathogenicity related genes and transposable element activity.</title>
        <authorList>
            <person name="Grandaubert J."/>
            <person name="Bhattacharyya A."/>
            <person name="Stukenbrock E.H."/>
        </authorList>
    </citation>
    <scope>NUCLEOTIDE SEQUENCE [LARGE SCALE GENOMIC DNA]</scope>
    <source>
        <strain evidence="3 4">Zb18110</strain>
    </source>
</reference>